<dbReference type="InterPro" id="IPR011990">
    <property type="entry name" value="TPR-like_helical_dom_sf"/>
</dbReference>
<accession>A0A517Y400</accession>
<dbReference type="SMART" id="SM00028">
    <property type="entry name" value="TPR"/>
    <property type="match status" value="3"/>
</dbReference>
<dbReference type="AlphaFoldDB" id="A0A517Y400"/>
<evidence type="ECO:0000313" key="1">
    <source>
        <dbReference type="EMBL" id="QDU24971.1"/>
    </source>
</evidence>
<reference evidence="1 2" key="1">
    <citation type="submission" date="2019-02" db="EMBL/GenBank/DDBJ databases">
        <title>Deep-cultivation of Planctomycetes and their phenomic and genomic characterization uncovers novel biology.</title>
        <authorList>
            <person name="Wiegand S."/>
            <person name="Jogler M."/>
            <person name="Boedeker C."/>
            <person name="Pinto D."/>
            <person name="Vollmers J."/>
            <person name="Rivas-Marin E."/>
            <person name="Kohn T."/>
            <person name="Peeters S.H."/>
            <person name="Heuer A."/>
            <person name="Rast P."/>
            <person name="Oberbeckmann S."/>
            <person name="Bunk B."/>
            <person name="Jeske O."/>
            <person name="Meyerdierks A."/>
            <person name="Storesund J.E."/>
            <person name="Kallscheuer N."/>
            <person name="Luecker S."/>
            <person name="Lage O.M."/>
            <person name="Pohl T."/>
            <person name="Merkel B.J."/>
            <person name="Hornburger P."/>
            <person name="Mueller R.-W."/>
            <person name="Bruemmer F."/>
            <person name="Labrenz M."/>
            <person name="Spormann A.M."/>
            <person name="Op den Camp H."/>
            <person name="Overmann J."/>
            <person name="Amann R."/>
            <person name="Jetten M.S.M."/>
            <person name="Mascher T."/>
            <person name="Medema M.H."/>
            <person name="Devos D.P."/>
            <person name="Kaster A.-K."/>
            <person name="Ovreas L."/>
            <person name="Rohde M."/>
            <person name="Galperin M.Y."/>
            <person name="Jogler C."/>
        </authorList>
    </citation>
    <scope>NUCLEOTIDE SEQUENCE [LARGE SCALE GENOMIC DNA]</scope>
    <source>
        <strain evidence="1 2">ETA_A8</strain>
    </source>
</reference>
<dbReference type="InterPro" id="IPR019734">
    <property type="entry name" value="TPR_rpt"/>
</dbReference>
<dbReference type="PROSITE" id="PS50293">
    <property type="entry name" value="TPR_REGION"/>
    <property type="match status" value="1"/>
</dbReference>
<sequence length="583" mass="64436">MLEQGKVAEAQAEIQRIDEAKMTIPVYRVALTKAVVATQEKQQVETFNGHVMPLQRSLRRILLTAACCSLVLSSNFARAEVKVTESAEAIRFEVDGKLFTEWRTKDWVAPFLYPIVGPNGESVTRHYPMKAGMPGEEQDHPWHRSIRFSHSDVNGFNFWWAPGKKLAGHTAEIKLEKIERLTSGATGEAIFWNEWLGDGKRLLRERVRLAVTPLPRGETLLDYDTELHASDSPLKFGDKRDGGLLVRVAGTMKAEDEKGNKFAGSIVNSQGDKNADAWGKRAEWTDYFGPDASGKTVGIAMFDHPTNLRFPTHWHARTYGLMTANRFGTDHFKGNYGDHRTLICAPSKGANCPACASHSGDYEISAGGSLTLRHRFFFHHGDPNSGGVAEQYLAYTADPKAAVLVMKSLLQSYKSGSLVDRYAGVDFRAWPAEFAAEKSEALRLRAAAYSVVKKGTHAEADYKAALTLDPKDLSAWIGLADNYLNVVGDGAQAVATYRKVIELSGKNAGWMPLHATLAIAREAIDRAKPEQALETLKQFDGVTVAPVWRVKILRMFGHAYAAQGNEAESLAKFREALELENAK</sequence>
<dbReference type="KEGG" id="aagg:ETAA8_00320"/>
<organism evidence="1 2">
    <name type="scientific">Anatilimnocola aggregata</name>
    <dbReference type="NCBI Taxonomy" id="2528021"/>
    <lineage>
        <taxon>Bacteria</taxon>
        <taxon>Pseudomonadati</taxon>
        <taxon>Planctomycetota</taxon>
        <taxon>Planctomycetia</taxon>
        <taxon>Pirellulales</taxon>
        <taxon>Pirellulaceae</taxon>
        <taxon>Anatilimnocola</taxon>
    </lineage>
</organism>
<dbReference type="Gene3D" id="1.25.40.10">
    <property type="entry name" value="Tetratricopeptide repeat domain"/>
    <property type="match status" value="1"/>
</dbReference>
<proteinExistence type="predicted"/>
<protein>
    <submittedName>
        <fullName evidence="1">Tetratricopeptide repeat protein</fullName>
    </submittedName>
</protein>
<dbReference type="EMBL" id="CP036274">
    <property type="protein sequence ID" value="QDU24971.1"/>
    <property type="molecule type" value="Genomic_DNA"/>
</dbReference>
<dbReference type="OrthoDB" id="242279at2"/>
<dbReference type="InterPro" id="IPR029475">
    <property type="entry name" value="DUF6807"/>
</dbReference>
<dbReference type="Proteomes" id="UP000315017">
    <property type="component" value="Chromosome"/>
</dbReference>
<dbReference type="SUPFAM" id="SSF48452">
    <property type="entry name" value="TPR-like"/>
    <property type="match status" value="1"/>
</dbReference>
<dbReference type="Pfam" id="PF14100">
    <property type="entry name" value="DUF6807"/>
    <property type="match status" value="1"/>
</dbReference>
<keyword evidence="2" id="KW-1185">Reference proteome</keyword>
<evidence type="ECO:0000313" key="2">
    <source>
        <dbReference type="Proteomes" id="UP000315017"/>
    </source>
</evidence>
<gene>
    <name evidence="1" type="ORF">ETAA8_00320</name>
</gene>
<name>A0A517Y400_9BACT</name>
<dbReference type="RefSeq" id="WP_145083103.1">
    <property type="nucleotide sequence ID" value="NZ_CP036274.1"/>
</dbReference>